<evidence type="ECO:0000313" key="3">
    <source>
        <dbReference type="EMBL" id="AOW11026.1"/>
    </source>
</evidence>
<dbReference type="EMBL" id="CP017479">
    <property type="protein sequence ID" value="AOW11026.1"/>
    <property type="molecule type" value="Genomic_DNA"/>
</dbReference>
<dbReference type="PANTHER" id="PTHR30595">
    <property type="entry name" value="GLPR-RELATED TRANSCRIPTIONAL REPRESSOR"/>
    <property type="match status" value="1"/>
</dbReference>
<dbReference type="Pfam" id="PF13749">
    <property type="entry name" value="HATPase_c_4"/>
    <property type="match status" value="1"/>
</dbReference>
<dbReference type="Gene3D" id="3.30.950.30">
    <property type="entry name" value="Schlafen, AAA domain"/>
    <property type="match status" value="1"/>
</dbReference>
<dbReference type="InterPro" id="IPR038475">
    <property type="entry name" value="RecG_C_sf"/>
</dbReference>
<proteinExistence type="predicted"/>
<dbReference type="RefSeq" id="WP_035637583.1">
    <property type="nucleotide sequence ID" value="NZ_CP017479.1"/>
</dbReference>
<keyword evidence="4" id="KW-1185">Reference proteome</keyword>
<accession>A0AAC9I5W3</accession>
<evidence type="ECO:0000313" key="4">
    <source>
        <dbReference type="Proteomes" id="UP000175968"/>
    </source>
</evidence>
<dbReference type="InterPro" id="IPR038461">
    <property type="entry name" value="Schlafen_AlbA_2_dom_sf"/>
</dbReference>
<dbReference type="AlphaFoldDB" id="A0AAC9I5W3"/>
<name>A0AAC9I5W3_9FLAO</name>
<gene>
    <name evidence="3" type="ORF">EM308_16885</name>
</gene>
<feature type="region of interest" description="Disordered" evidence="1">
    <location>
        <begin position="542"/>
        <end position="575"/>
    </location>
</feature>
<dbReference type="PANTHER" id="PTHR30595:SF6">
    <property type="entry name" value="SCHLAFEN ALBA-2 DOMAIN-CONTAINING PROTEIN"/>
    <property type="match status" value="1"/>
</dbReference>
<dbReference type="Gene3D" id="3.30.565.60">
    <property type="match status" value="1"/>
</dbReference>
<protein>
    <recommendedName>
        <fullName evidence="2">Schlafen AlbA-2 domain-containing protein</fullName>
    </recommendedName>
</protein>
<dbReference type="Pfam" id="PF04326">
    <property type="entry name" value="SLFN_AlbA_2"/>
    <property type="match status" value="1"/>
</dbReference>
<feature type="compositionally biased region" description="Polar residues" evidence="1">
    <location>
        <begin position="542"/>
        <end position="560"/>
    </location>
</feature>
<dbReference type="Proteomes" id="UP000175968">
    <property type="component" value="Chromosome"/>
</dbReference>
<reference evidence="3 4" key="1">
    <citation type="submission" date="2016-10" db="EMBL/GenBank/DDBJ databases">
        <title>Flavobacterium gilvum sp. nov., isolated from stream water.</title>
        <authorList>
            <person name="Shin S.-K."/>
            <person name="Cho Y.-J."/>
            <person name="Yi H."/>
        </authorList>
    </citation>
    <scope>NUCLEOTIDE SEQUENCE [LARGE SCALE GENOMIC DNA]</scope>
    <source>
        <strain evidence="3 4">EM1308</strain>
    </source>
</reference>
<evidence type="ECO:0000256" key="1">
    <source>
        <dbReference type="SAM" id="MobiDB-lite"/>
    </source>
</evidence>
<dbReference type="KEGG" id="fgl:EM308_16885"/>
<dbReference type="InterPro" id="IPR007421">
    <property type="entry name" value="Schlafen_AlbA_2_dom"/>
</dbReference>
<feature type="domain" description="Schlafen AlbA-2" evidence="2">
    <location>
        <begin position="31"/>
        <end position="154"/>
    </location>
</feature>
<organism evidence="3 4">
    <name type="scientific">Flavobacterium gilvum</name>
    <dbReference type="NCBI Taxonomy" id="1492737"/>
    <lineage>
        <taxon>Bacteria</taxon>
        <taxon>Pseudomonadati</taxon>
        <taxon>Bacteroidota</taxon>
        <taxon>Flavobacteriia</taxon>
        <taxon>Flavobacteriales</taxon>
        <taxon>Flavobacteriaceae</taxon>
        <taxon>Flavobacterium</taxon>
    </lineage>
</organism>
<sequence length="645" mass="74322">MVNSKQLDLFENEEWSFLHSVYDTFPNNEFSELEYKSAQGGFPTDFWKTYSAFANSNGGLIVFGVSEKKGLLKIEGLEEEKINSLKKVFWDKINNPDAVNCNLLSDDDVKNVEVKDKKVLVFKIPSAKRTQRPVHLTRNPYENTYKRNHEGDYKCTREEVRRMIADADTTIQHDSRILEGFSMDDIDLNSLKKYRQLFAGSKPSHPWLALDDKELLEKLGGYRKDRVSKKEGFTVAGLLMFGKSESIIDQECVPNFFPDFREMLSNDPNVRWTDRISPDGTWEANLFQFYLKIWPRLSSSLPKPFQLKDGVRQDETPAHIALREAFVNTLIHTDYTAPGNIIIEHRTDNFLFSNPGTLLVSLHQYYHGGISECRNPSLQKMFLMMGSAEKAGSGVNKIMAGWEYSHWRSPYLQVNQQPDRLILELPMFSIIPEETLFDLRSRFGKEIDALGKDELTILATCHIEGEVTNSRLQFMIDQHKTDITRILQELCKQEYLISDNKGRWTTYHLNSNFSNSYMDTSKNNVDTSSTELINRQDAENLESNMDTSHPNMDTSHPNMDTSDKNDNDELETGTKSRMKKEDLEVIILEVCNAEYKTLEEIATIIGKTSKYLKNSIIPDLVKHKKLERLYPKINHPHQAYKSVGI</sequence>
<evidence type="ECO:0000259" key="2">
    <source>
        <dbReference type="Pfam" id="PF04326"/>
    </source>
</evidence>